<evidence type="ECO:0000313" key="8">
    <source>
        <dbReference type="Proteomes" id="UP000095765"/>
    </source>
</evidence>
<dbReference type="PROSITE" id="PS51257">
    <property type="entry name" value="PROKAR_LIPOPROTEIN"/>
    <property type="match status" value="1"/>
</dbReference>
<dbReference type="AlphaFoldDB" id="A0A174P322"/>
<dbReference type="Gene3D" id="2.40.30.170">
    <property type="match status" value="1"/>
</dbReference>
<dbReference type="SUPFAM" id="SSF111369">
    <property type="entry name" value="HlyD-like secretion proteins"/>
    <property type="match status" value="2"/>
</dbReference>
<gene>
    <name evidence="7" type="primary">czcB</name>
    <name evidence="7" type="ORF">ERS852551_01064</name>
</gene>
<dbReference type="GO" id="GO:0015562">
    <property type="term" value="F:efflux transmembrane transporter activity"/>
    <property type="evidence" value="ECO:0007669"/>
    <property type="project" value="TreeGrafter"/>
</dbReference>
<dbReference type="PANTHER" id="PTHR30469:SF15">
    <property type="entry name" value="HLYD FAMILY OF SECRETION PROTEINS"/>
    <property type="match status" value="1"/>
</dbReference>
<reference evidence="7 8" key="1">
    <citation type="submission" date="2015-09" db="EMBL/GenBank/DDBJ databases">
        <authorList>
            <consortium name="Pathogen Informatics"/>
        </authorList>
    </citation>
    <scope>NUCLEOTIDE SEQUENCE [LARGE SCALE GENOMIC DNA]</scope>
    <source>
        <strain evidence="7 8">2789STDY5834939</strain>
    </source>
</reference>
<feature type="region of interest" description="Disordered" evidence="3">
    <location>
        <begin position="470"/>
        <end position="521"/>
    </location>
</feature>
<dbReference type="Gene3D" id="2.40.420.20">
    <property type="match status" value="1"/>
</dbReference>
<feature type="coiled-coil region" evidence="2">
    <location>
        <begin position="137"/>
        <end position="203"/>
    </location>
</feature>
<keyword evidence="2" id="KW-0175">Coiled coil</keyword>
<name>A0A174P322_9FIRM</name>
<dbReference type="EMBL" id="CZBE01000006">
    <property type="protein sequence ID" value="CUP52479.1"/>
    <property type="molecule type" value="Genomic_DNA"/>
</dbReference>
<evidence type="ECO:0000313" key="7">
    <source>
        <dbReference type="EMBL" id="CUP52479.1"/>
    </source>
</evidence>
<dbReference type="RefSeq" id="WP_055244504.1">
    <property type="nucleotide sequence ID" value="NZ_CABIWA010000003.1"/>
</dbReference>
<feature type="domain" description="YknX-like C-terminal permuted SH3-like" evidence="6">
    <location>
        <begin position="406"/>
        <end position="471"/>
    </location>
</feature>
<feature type="compositionally biased region" description="Polar residues" evidence="3">
    <location>
        <begin position="499"/>
        <end position="521"/>
    </location>
</feature>
<organism evidence="7 8">
    <name type="scientific">Anaerotruncus colihominis</name>
    <dbReference type="NCBI Taxonomy" id="169435"/>
    <lineage>
        <taxon>Bacteria</taxon>
        <taxon>Bacillati</taxon>
        <taxon>Bacillota</taxon>
        <taxon>Clostridia</taxon>
        <taxon>Eubacteriales</taxon>
        <taxon>Oscillospiraceae</taxon>
        <taxon>Anaerotruncus</taxon>
    </lineage>
</organism>
<dbReference type="Proteomes" id="UP000095765">
    <property type="component" value="Unassembled WGS sequence"/>
</dbReference>
<dbReference type="NCBIfam" id="TIGR01730">
    <property type="entry name" value="RND_mfp"/>
    <property type="match status" value="1"/>
</dbReference>
<dbReference type="Pfam" id="PF25989">
    <property type="entry name" value="YknX_C"/>
    <property type="match status" value="1"/>
</dbReference>
<protein>
    <submittedName>
        <fullName evidence="7">Cation efflux system protein CzcB</fullName>
    </submittedName>
</protein>
<keyword evidence="4" id="KW-0732">Signal</keyword>
<evidence type="ECO:0000256" key="3">
    <source>
        <dbReference type="SAM" id="MobiDB-lite"/>
    </source>
</evidence>
<feature type="signal peptide" evidence="4">
    <location>
        <begin position="1"/>
        <end position="25"/>
    </location>
</feature>
<dbReference type="Pfam" id="PF25973">
    <property type="entry name" value="BSH_CzcB"/>
    <property type="match status" value="1"/>
</dbReference>
<feature type="compositionally biased region" description="Low complexity" evidence="3">
    <location>
        <begin position="478"/>
        <end position="498"/>
    </location>
</feature>
<comment type="similarity">
    <text evidence="1">Belongs to the membrane fusion protein (MFP) (TC 8.A.1) family.</text>
</comment>
<dbReference type="InterPro" id="IPR058647">
    <property type="entry name" value="BSH_CzcB-like"/>
</dbReference>
<dbReference type="GO" id="GO:1990281">
    <property type="term" value="C:efflux pump complex"/>
    <property type="evidence" value="ECO:0007669"/>
    <property type="project" value="TreeGrafter"/>
</dbReference>
<accession>A0A174P322</accession>
<sequence length="521" mass="56209">MEKTSKFYGRRLLAYLLAAMILLSAAGCQTKVEQATAPVQDESIAVETQTPQIGDLALTTEFIGTIEPDEQVSVIPKVGGTVLHTYAEVGQTVKKGDLLFEIDDSDAALAYRMAQAGYEQRMISADTTLGSGYESRVLAAKAQVDAAQQNLNNTRLKLKDYNDGYDDSLIMAEKRRDEAEQKMKAAEEAYKNYTGDDQKEKEELYKAWTQAESDYSMYRSAVNDLEDSEDSEARDLRNAYKNAQTNYEQALNNYNLLLGGSLEDTQRAMEADLKSAELSLEQSASTLDKYKIYAPIDGVIEQKNISEQSLASPSSVAYTLSNKSTIMTTFYVPSGAVEQMAVGDSVTIENGQKSYTGSIAEVGTMVDPQTGLFKVKAQIDSDDGMLQTGLSVKVTATTGKARQSLLLPQENIYYEDGEAYVYLNVDGTAVRTPIVTGLSNEETVEVLSGLTSSDQVIVSWNANLTDGAKVRGTNETVSPQEPASESAASAADDSPASQIGTSTSDSSAVVPSQSAEASSEG</sequence>
<dbReference type="InterPro" id="IPR006143">
    <property type="entry name" value="RND_pump_MFP"/>
</dbReference>
<dbReference type="InterPro" id="IPR058637">
    <property type="entry name" value="YknX-like_C"/>
</dbReference>
<evidence type="ECO:0000256" key="4">
    <source>
        <dbReference type="SAM" id="SignalP"/>
    </source>
</evidence>
<dbReference type="Gene3D" id="2.40.50.100">
    <property type="match status" value="2"/>
</dbReference>
<dbReference type="PANTHER" id="PTHR30469">
    <property type="entry name" value="MULTIDRUG RESISTANCE PROTEIN MDTA"/>
    <property type="match status" value="1"/>
</dbReference>
<evidence type="ECO:0000256" key="1">
    <source>
        <dbReference type="ARBA" id="ARBA00009477"/>
    </source>
</evidence>
<proteinExistence type="inferred from homology"/>
<feature type="chain" id="PRO_5038633044" evidence="4">
    <location>
        <begin position="26"/>
        <end position="521"/>
    </location>
</feature>
<dbReference type="Gene3D" id="1.10.287.470">
    <property type="entry name" value="Helix hairpin bin"/>
    <property type="match status" value="2"/>
</dbReference>
<evidence type="ECO:0000259" key="6">
    <source>
        <dbReference type="Pfam" id="PF25989"/>
    </source>
</evidence>
<evidence type="ECO:0000256" key="2">
    <source>
        <dbReference type="SAM" id="Coils"/>
    </source>
</evidence>
<feature type="domain" description="CzcB-like barrel-sandwich hybrid" evidence="5">
    <location>
        <begin position="72"/>
        <end position="321"/>
    </location>
</feature>
<evidence type="ECO:0000259" key="5">
    <source>
        <dbReference type="Pfam" id="PF25973"/>
    </source>
</evidence>